<proteinExistence type="predicted"/>
<protein>
    <submittedName>
        <fullName evidence="1">Uncharacterized protein</fullName>
    </submittedName>
</protein>
<gene>
    <name evidence="1" type="ORF">SNEC2469_LOCUS18352</name>
</gene>
<evidence type="ECO:0000313" key="1">
    <source>
        <dbReference type="EMBL" id="CAE7649219.1"/>
    </source>
</evidence>
<dbReference type="EMBL" id="CAJNJA010030830">
    <property type="protein sequence ID" value="CAE7649219.1"/>
    <property type="molecule type" value="Genomic_DNA"/>
</dbReference>
<accession>A0A812VY71</accession>
<dbReference type="OrthoDB" id="406518at2759"/>
<dbReference type="AlphaFoldDB" id="A0A812VY71"/>
<dbReference type="Proteomes" id="UP000601435">
    <property type="component" value="Unassembled WGS sequence"/>
</dbReference>
<reference evidence="1" key="1">
    <citation type="submission" date="2021-02" db="EMBL/GenBank/DDBJ databases">
        <authorList>
            <person name="Dougan E. K."/>
            <person name="Rhodes N."/>
            <person name="Thang M."/>
            <person name="Chan C."/>
        </authorList>
    </citation>
    <scope>NUCLEOTIDE SEQUENCE</scope>
</reference>
<keyword evidence="2" id="KW-1185">Reference proteome</keyword>
<evidence type="ECO:0000313" key="2">
    <source>
        <dbReference type="Proteomes" id="UP000601435"/>
    </source>
</evidence>
<organism evidence="1 2">
    <name type="scientific">Symbiodinium necroappetens</name>
    <dbReference type="NCBI Taxonomy" id="1628268"/>
    <lineage>
        <taxon>Eukaryota</taxon>
        <taxon>Sar</taxon>
        <taxon>Alveolata</taxon>
        <taxon>Dinophyceae</taxon>
        <taxon>Suessiales</taxon>
        <taxon>Symbiodiniaceae</taxon>
        <taxon>Symbiodinium</taxon>
    </lineage>
</organism>
<comment type="caution">
    <text evidence="1">The sequence shown here is derived from an EMBL/GenBank/DDBJ whole genome shotgun (WGS) entry which is preliminary data.</text>
</comment>
<name>A0A812VY71_9DINO</name>
<sequence>MGCGGSCIKLEPASVASFHMTAPKVVPAGVPLQPDREDHDAYVRKLNVCLKKVQKHPNSFLKKVEARRAEWFDAFDAIAPQELHPVPQRPSLEVGGRTRTF</sequence>